<evidence type="ECO:0000313" key="3">
    <source>
        <dbReference type="EMBL" id="GAF72732.1"/>
    </source>
</evidence>
<dbReference type="PANTHER" id="PTHR42755:SF1">
    <property type="entry name" value="3-DEOXY-D-MANNO-OCTULOSONIC ACID TRANSFERASE, MITOCHONDRIAL-RELATED"/>
    <property type="match status" value="1"/>
</dbReference>
<organism evidence="3">
    <name type="scientific">marine sediment metagenome</name>
    <dbReference type="NCBI Taxonomy" id="412755"/>
    <lineage>
        <taxon>unclassified sequences</taxon>
        <taxon>metagenomes</taxon>
        <taxon>ecological metagenomes</taxon>
    </lineage>
</organism>
<name>X0S9X1_9ZZZZ</name>
<dbReference type="Gene3D" id="3.40.50.11720">
    <property type="entry name" value="3-Deoxy-D-manno-octulosonic-acid transferase, N-terminal domain"/>
    <property type="match status" value="1"/>
</dbReference>
<dbReference type="GO" id="GO:0005886">
    <property type="term" value="C:plasma membrane"/>
    <property type="evidence" value="ECO:0007669"/>
    <property type="project" value="TreeGrafter"/>
</dbReference>
<dbReference type="InterPro" id="IPR039901">
    <property type="entry name" value="Kdotransferase"/>
</dbReference>
<proteinExistence type="predicted"/>
<dbReference type="InterPro" id="IPR007507">
    <property type="entry name" value="Glycos_transf_N"/>
</dbReference>
<dbReference type="Pfam" id="PF04413">
    <property type="entry name" value="Glycos_transf_N"/>
    <property type="match status" value="1"/>
</dbReference>
<comment type="caution">
    <text evidence="3">The sequence shown here is derived from an EMBL/GenBank/DDBJ whole genome shotgun (WGS) entry which is preliminary data.</text>
</comment>
<gene>
    <name evidence="3" type="ORF">S01H1_10573</name>
</gene>
<feature type="non-terminal residue" evidence="3">
    <location>
        <position position="368"/>
    </location>
</feature>
<evidence type="ECO:0000259" key="2">
    <source>
        <dbReference type="Pfam" id="PF04413"/>
    </source>
</evidence>
<protein>
    <recommendedName>
        <fullName evidence="2">3-deoxy-D-manno-octulosonic-acid transferase N-terminal domain-containing protein</fullName>
    </recommendedName>
</protein>
<feature type="domain" description="3-deoxy-D-manno-octulosonic-acid transferase N-terminal" evidence="2">
    <location>
        <begin position="35"/>
        <end position="210"/>
    </location>
</feature>
<dbReference type="SUPFAM" id="SSF53756">
    <property type="entry name" value="UDP-Glycosyltransferase/glycogen phosphorylase"/>
    <property type="match status" value="1"/>
</dbReference>
<keyword evidence="1" id="KW-0808">Transferase</keyword>
<reference evidence="3" key="1">
    <citation type="journal article" date="2014" name="Front. Microbiol.">
        <title>High frequency of phylogenetically diverse reductive dehalogenase-homologous genes in deep subseafloor sedimentary metagenomes.</title>
        <authorList>
            <person name="Kawai M."/>
            <person name="Futagami T."/>
            <person name="Toyoda A."/>
            <person name="Takaki Y."/>
            <person name="Nishi S."/>
            <person name="Hori S."/>
            <person name="Arai W."/>
            <person name="Tsubouchi T."/>
            <person name="Morono Y."/>
            <person name="Uchiyama I."/>
            <person name="Ito T."/>
            <person name="Fujiyama A."/>
            <person name="Inagaki F."/>
            <person name="Takami H."/>
        </authorList>
    </citation>
    <scope>NUCLEOTIDE SEQUENCE</scope>
    <source>
        <strain evidence="3">Expedition CK06-06</strain>
    </source>
</reference>
<dbReference type="GO" id="GO:0016740">
    <property type="term" value="F:transferase activity"/>
    <property type="evidence" value="ECO:0007669"/>
    <property type="project" value="UniProtKB-KW"/>
</dbReference>
<dbReference type="PANTHER" id="PTHR42755">
    <property type="entry name" value="3-DEOXY-MANNO-OCTULOSONATE CYTIDYLYLTRANSFERASE"/>
    <property type="match status" value="1"/>
</dbReference>
<accession>X0S9X1</accession>
<dbReference type="EMBL" id="BARS01005395">
    <property type="protein sequence ID" value="GAF72732.1"/>
    <property type="molecule type" value="Genomic_DNA"/>
</dbReference>
<dbReference type="InterPro" id="IPR038107">
    <property type="entry name" value="Glycos_transf_N_sf"/>
</dbReference>
<sequence>MRYLLNAVYLLLLALAAPWLTYIAWTSGKYREGWWERWTGRVNGGDFTRPRIWLHAVSVGEVNLLAPLVAELERRLPEYELVISATTRTGHDLACRKYAPRTVFYAPLDFSWAVAAAMRRVQPRMVVLAELELWPNLIAQARRNGIPVAVINGRLSEASYRGYRRIRRWLQPTLNSLELVAAQNDTYAARFQELGVPACRVAVTGSIKFDGAPSQRDNPRTQQLVDQAGIAPEQLVFLAGSTQAPEEVLALQSYRQLVVAHPRLRLVMVPRHPERFNEVARMLEAAGVSWQRRSRLGESGDQLDWQVLLVDTVGELGAWWGRANVALVGGSLGSRGGQNMIEPAAYGAAVCFGPNTRNFRDIVAALLA</sequence>
<dbReference type="AlphaFoldDB" id="X0S9X1"/>
<dbReference type="Gene3D" id="3.40.50.2000">
    <property type="entry name" value="Glycogen Phosphorylase B"/>
    <property type="match status" value="1"/>
</dbReference>
<dbReference type="GO" id="GO:0009245">
    <property type="term" value="P:lipid A biosynthetic process"/>
    <property type="evidence" value="ECO:0007669"/>
    <property type="project" value="TreeGrafter"/>
</dbReference>
<evidence type="ECO:0000256" key="1">
    <source>
        <dbReference type="ARBA" id="ARBA00022679"/>
    </source>
</evidence>